<keyword evidence="4" id="KW-1185">Reference proteome</keyword>
<dbReference type="InterPro" id="IPR007060">
    <property type="entry name" value="FtsL/DivIC"/>
</dbReference>
<name>A0A4V2RBN3_9BACI</name>
<keyword evidence="2" id="KW-1133">Transmembrane helix</keyword>
<comment type="caution">
    <text evidence="3">The sequence shown here is derived from an EMBL/GenBank/DDBJ whole genome shotgun (WGS) entry which is preliminary data.</text>
</comment>
<keyword evidence="3" id="KW-0131">Cell cycle</keyword>
<dbReference type="PANTHER" id="PTHR40027:SF1">
    <property type="entry name" value="CELL DIVISION PROTEIN DIVIC"/>
    <property type="match status" value="1"/>
</dbReference>
<dbReference type="RefSeq" id="WP_121610356.1">
    <property type="nucleotide sequence ID" value="NZ_CP033044.1"/>
</dbReference>
<sequence length="124" mass="14539">MSALRNRNVAKIENQYVKQQEVAGIAENRKRKRLFRRLTVFFAFASIITVLMISTTISQTSALEQKQEVVEERKQELSSLKKRQEILEEEIVKLNDDEYIAKLARSEYFLSEKGEIIFKLPDEN</sequence>
<dbReference type="Proteomes" id="UP000295689">
    <property type="component" value="Unassembled WGS sequence"/>
</dbReference>
<dbReference type="EMBL" id="SLVV01000023">
    <property type="protein sequence ID" value="TCN17660.1"/>
    <property type="molecule type" value="Genomic_DNA"/>
</dbReference>
<accession>A0A4V2RBN3</accession>
<dbReference type="AlphaFoldDB" id="A0A4V2RBN3"/>
<dbReference type="InterPro" id="IPR039076">
    <property type="entry name" value="DivIC"/>
</dbReference>
<dbReference type="PANTHER" id="PTHR40027">
    <property type="entry name" value="CELL DIVISION PROTEIN DIVIC"/>
    <property type="match status" value="1"/>
</dbReference>
<keyword evidence="2" id="KW-0472">Membrane</keyword>
<evidence type="ECO:0000256" key="2">
    <source>
        <dbReference type="SAM" id="Phobius"/>
    </source>
</evidence>
<dbReference type="OrthoDB" id="2991180at2"/>
<evidence type="ECO:0000256" key="1">
    <source>
        <dbReference type="SAM" id="Coils"/>
    </source>
</evidence>
<evidence type="ECO:0000313" key="3">
    <source>
        <dbReference type="EMBL" id="TCN17660.1"/>
    </source>
</evidence>
<dbReference type="GO" id="GO:0051301">
    <property type="term" value="P:cell division"/>
    <property type="evidence" value="ECO:0007669"/>
    <property type="project" value="UniProtKB-KW"/>
</dbReference>
<dbReference type="Pfam" id="PF04977">
    <property type="entry name" value="DivIC"/>
    <property type="match status" value="1"/>
</dbReference>
<keyword evidence="2" id="KW-0812">Transmembrane</keyword>
<feature type="transmembrane region" description="Helical" evidence="2">
    <location>
        <begin position="38"/>
        <end position="57"/>
    </location>
</feature>
<evidence type="ECO:0000313" key="4">
    <source>
        <dbReference type="Proteomes" id="UP000295689"/>
    </source>
</evidence>
<protein>
    <submittedName>
        <fullName evidence="3">Cell division protein DivIC</fullName>
    </submittedName>
</protein>
<gene>
    <name evidence="3" type="ORF">EV146_1232</name>
</gene>
<reference evidence="3 4" key="1">
    <citation type="journal article" date="2015" name="Stand. Genomic Sci.">
        <title>Genomic Encyclopedia of Bacterial and Archaeal Type Strains, Phase III: the genomes of soil and plant-associated and newly described type strains.</title>
        <authorList>
            <person name="Whitman W.B."/>
            <person name="Woyke T."/>
            <person name="Klenk H.P."/>
            <person name="Zhou Y."/>
            <person name="Lilburn T.G."/>
            <person name="Beck B.J."/>
            <person name="De Vos P."/>
            <person name="Vandamme P."/>
            <person name="Eisen J.A."/>
            <person name="Garrity G."/>
            <person name="Hugenholtz P."/>
            <person name="Kyrpides N.C."/>
        </authorList>
    </citation>
    <scope>NUCLEOTIDE SEQUENCE [LARGE SCALE GENOMIC DNA]</scope>
    <source>
        <strain evidence="3 4">CV53</strain>
    </source>
</reference>
<keyword evidence="1" id="KW-0175">Coiled coil</keyword>
<proteinExistence type="predicted"/>
<organism evidence="3 4">
    <name type="scientific">Mesobacillus foraminis</name>
    <dbReference type="NCBI Taxonomy" id="279826"/>
    <lineage>
        <taxon>Bacteria</taxon>
        <taxon>Bacillati</taxon>
        <taxon>Bacillota</taxon>
        <taxon>Bacilli</taxon>
        <taxon>Bacillales</taxon>
        <taxon>Bacillaceae</taxon>
        <taxon>Mesobacillus</taxon>
    </lineage>
</organism>
<feature type="coiled-coil region" evidence="1">
    <location>
        <begin position="63"/>
        <end position="97"/>
    </location>
</feature>
<keyword evidence="3" id="KW-0132">Cell division</keyword>